<evidence type="ECO:0000256" key="4">
    <source>
        <dbReference type="ARBA" id="ARBA00022857"/>
    </source>
</evidence>
<reference evidence="11 12" key="1">
    <citation type="submission" date="2021-05" db="EMBL/GenBank/DDBJ databases">
        <title>The draft genome of Geobacter pelophilus DSM 12255.</title>
        <authorList>
            <person name="Xu Z."/>
            <person name="Masuda Y."/>
            <person name="Itoh H."/>
            <person name="Senoo K."/>
        </authorList>
    </citation>
    <scope>NUCLEOTIDE SEQUENCE [LARGE SCALE GENOMIC DNA]</scope>
    <source>
        <strain evidence="11 12">DSM 12255</strain>
    </source>
</reference>
<proteinExistence type="inferred from homology"/>
<dbReference type="AlphaFoldDB" id="A0AAW4KZQ1"/>
<feature type="binding site" evidence="8">
    <location>
        <position position="233"/>
    </location>
    <ligand>
        <name>shikimate</name>
        <dbReference type="ChEBI" id="CHEBI:36208"/>
    </ligand>
</feature>
<feature type="active site" description="Proton acceptor" evidence="8">
    <location>
        <position position="74"/>
    </location>
</feature>
<evidence type="ECO:0000256" key="6">
    <source>
        <dbReference type="ARBA" id="ARBA00023141"/>
    </source>
</evidence>
<comment type="caution">
    <text evidence="11">The sequence shown here is derived from an EMBL/GenBank/DDBJ whole genome shotgun (WGS) entry which is preliminary data.</text>
</comment>
<dbReference type="InterPro" id="IPR011342">
    <property type="entry name" value="Shikimate_DH"/>
</dbReference>
<dbReference type="NCBIfam" id="NF001319">
    <property type="entry name" value="PRK00258.3-3"/>
    <property type="match status" value="1"/>
</dbReference>
<dbReference type="InterPro" id="IPR041121">
    <property type="entry name" value="SDH_C"/>
</dbReference>
<dbReference type="GO" id="GO:0004764">
    <property type="term" value="F:shikimate 3-dehydrogenase (NADP+) activity"/>
    <property type="evidence" value="ECO:0007669"/>
    <property type="project" value="UniProtKB-UniRule"/>
</dbReference>
<dbReference type="RefSeq" id="WP_214169807.1">
    <property type="nucleotide sequence ID" value="NZ_JAHCVJ010000001.1"/>
</dbReference>
<dbReference type="GO" id="GO:0019632">
    <property type="term" value="P:shikimate metabolic process"/>
    <property type="evidence" value="ECO:0007669"/>
    <property type="project" value="InterPro"/>
</dbReference>
<comment type="function">
    <text evidence="8">Involved in the biosynthesis of the chorismate, which leads to the biosynthesis of aromatic amino acids. Catalyzes the reversible NADPH linked reduction of 3-dehydroshikimate (DHSA) to yield shikimate (SA).</text>
</comment>
<feature type="domain" description="SDH C-terminal" evidence="10">
    <location>
        <begin position="254"/>
        <end position="284"/>
    </location>
</feature>
<sequence>MKKDRSITTTTQLCAVIGNPVAHSLSPAIHNAAFNELGLDFVYVAFRVEALGKALDGMRSLQNFRGMSVTIPHKIEAMKFVDEIAEVDRAIGSINTIINENGKLVGLGTDGPGALKSLVDAGVKLAGKNILMLGAGGAARAIAFTLAQKAHPGKIVLLDVNETLLNGLVSDLKTGTETMIASGALNATVLQQAMPEADVIINCTPIGMHPHEGVSLVPVELYRAGQVVFDVVYTPLETKLLADARSRGLVTVSGVEMFINQAVMQFERFTGAEAPVEVMRRVVMEKLNS</sequence>
<dbReference type="CDD" id="cd01065">
    <property type="entry name" value="NAD_bind_Shikimate_DH"/>
    <property type="match status" value="1"/>
</dbReference>
<evidence type="ECO:0000256" key="2">
    <source>
        <dbReference type="ARBA" id="ARBA00012962"/>
    </source>
</evidence>
<dbReference type="PANTHER" id="PTHR21089:SF1">
    <property type="entry name" value="BIFUNCTIONAL 3-DEHYDROQUINATE DEHYDRATASE_SHIKIMATE DEHYDROGENASE, CHLOROPLASTIC"/>
    <property type="match status" value="1"/>
</dbReference>
<dbReference type="NCBIfam" id="TIGR00507">
    <property type="entry name" value="aroE"/>
    <property type="match status" value="1"/>
</dbReference>
<dbReference type="HAMAP" id="MF_00222">
    <property type="entry name" value="Shikimate_DH_AroE"/>
    <property type="match status" value="1"/>
</dbReference>
<evidence type="ECO:0000256" key="5">
    <source>
        <dbReference type="ARBA" id="ARBA00023002"/>
    </source>
</evidence>
<evidence type="ECO:0000256" key="3">
    <source>
        <dbReference type="ARBA" id="ARBA00022605"/>
    </source>
</evidence>
<keyword evidence="6 8" id="KW-0057">Aromatic amino acid biosynthesis</keyword>
<feature type="binding site" evidence="8">
    <location>
        <begin position="134"/>
        <end position="138"/>
    </location>
    <ligand>
        <name>NADP(+)</name>
        <dbReference type="ChEBI" id="CHEBI:58349"/>
    </ligand>
</feature>
<feature type="binding site" evidence="8">
    <location>
        <begin position="24"/>
        <end position="26"/>
    </location>
    <ligand>
        <name>shikimate</name>
        <dbReference type="ChEBI" id="CHEBI:36208"/>
    </ligand>
</feature>
<dbReference type="EMBL" id="JAHCVJ010000001">
    <property type="protein sequence ID" value="MBT0663030.1"/>
    <property type="molecule type" value="Genomic_DNA"/>
</dbReference>
<feature type="binding site" evidence="8">
    <location>
        <position position="261"/>
    </location>
    <ligand>
        <name>shikimate</name>
        <dbReference type="ChEBI" id="CHEBI:36208"/>
    </ligand>
</feature>
<evidence type="ECO:0000259" key="9">
    <source>
        <dbReference type="Pfam" id="PF08501"/>
    </source>
</evidence>
<evidence type="ECO:0000313" key="11">
    <source>
        <dbReference type="EMBL" id="MBT0663030.1"/>
    </source>
</evidence>
<keyword evidence="3 8" id="KW-0028">Amino-acid biosynthesis</keyword>
<dbReference type="Gene3D" id="3.40.50.10860">
    <property type="entry name" value="Leucine Dehydrogenase, chain A, domain 1"/>
    <property type="match status" value="1"/>
</dbReference>
<dbReference type="Proteomes" id="UP000811899">
    <property type="component" value="Unassembled WGS sequence"/>
</dbReference>
<feature type="binding site" evidence="8">
    <location>
        <position position="70"/>
    </location>
    <ligand>
        <name>shikimate</name>
        <dbReference type="ChEBI" id="CHEBI:36208"/>
    </ligand>
</feature>
<comment type="subunit">
    <text evidence="8">Homodimer.</text>
</comment>
<dbReference type="SUPFAM" id="SSF51735">
    <property type="entry name" value="NAD(P)-binding Rossmann-fold domains"/>
    <property type="match status" value="1"/>
</dbReference>
<dbReference type="GO" id="GO:0009423">
    <property type="term" value="P:chorismate biosynthetic process"/>
    <property type="evidence" value="ECO:0007669"/>
    <property type="project" value="UniProtKB-UniRule"/>
</dbReference>
<feature type="binding site" evidence="8">
    <location>
        <position position="95"/>
    </location>
    <ligand>
        <name>shikimate</name>
        <dbReference type="ChEBI" id="CHEBI:36208"/>
    </ligand>
</feature>
<dbReference type="Pfam" id="PF08501">
    <property type="entry name" value="Shikimate_dh_N"/>
    <property type="match status" value="1"/>
</dbReference>
<evidence type="ECO:0000256" key="8">
    <source>
        <dbReference type="HAMAP-Rule" id="MF_00222"/>
    </source>
</evidence>
<protein>
    <recommendedName>
        <fullName evidence="2 8">Shikimate dehydrogenase (NADP(+))</fullName>
        <shortName evidence="8">SDH</shortName>
        <ecNumber evidence="2 8">1.1.1.25</ecNumber>
    </recommendedName>
</protein>
<dbReference type="Gene3D" id="3.40.50.720">
    <property type="entry name" value="NAD(P)-binding Rossmann-like Domain"/>
    <property type="match status" value="1"/>
</dbReference>
<comment type="pathway">
    <text evidence="1 8">Metabolic intermediate biosynthesis; chorismate biosynthesis; chorismate from D-erythrose 4-phosphate and phosphoenolpyruvate: step 4/7.</text>
</comment>
<name>A0AAW4KZQ1_9BACT</name>
<feature type="binding site" evidence="8">
    <location>
        <position position="231"/>
    </location>
    <ligand>
        <name>NADP(+)</name>
        <dbReference type="ChEBI" id="CHEBI:58349"/>
    </ligand>
</feature>
<evidence type="ECO:0000313" key="12">
    <source>
        <dbReference type="Proteomes" id="UP000811899"/>
    </source>
</evidence>
<organism evidence="11 12">
    <name type="scientific">Geoanaerobacter pelophilus</name>
    <dbReference type="NCBI Taxonomy" id="60036"/>
    <lineage>
        <taxon>Bacteria</taxon>
        <taxon>Pseudomonadati</taxon>
        <taxon>Thermodesulfobacteriota</taxon>
        <taxon>Desulfuromonadia</taxon>
        <taxon>Geobacterales</taxon>
        <taxon>Geobacteraceae</taxon>
        <taxon>Geoanaerobacter</taxon>
    </lineage>
</organism>
<dbReference type="SUPFAM" id="SSF53223">
    <property type="entry name" value="Aminoacid dehydrogenase-like, N-terminal domain"/>
    <property type="match status" value="1"/>
</dbReference>
<keyword evidence="12" id="KW-1185">Reference proteome</keyword>
<comment type="caution">
    <text evidence="8">Lacks conserved residue(s) required for the propagation of feature annotation.</text>
</comment>
<dbReference type="InterPro" id="IPR036291">
    <property type="entry name" value="NAD(P)-bd_dom_sf"/>
</dbReference>
<dbReference type="InterPro" id="IPR022893">
    <property type="entry name" value="Shikimate_DH_fam"/>
</dbReference>
<feature type="binding site" evidence="8">
    <location>
        <position position="86"/>
    </location>
    <ligand>
        <name>NADP(+)</name>
        <dbReference type="ChEBI" id="CHEBI:58349"/>
    </ligand>
</feature>
<dbReference type="InterPro" id="IPR046346">
    <property type="entry name" value="Aminoacid_DH-like_N_sf"/>
</dbReference>
<dbReference type="GO" id="GO:0009073">
    <property type="term" value="P:aromatic amino acid family biosynthetic process"/>
    <property type="evidence" value="ECO:0007669"/>
    <property type="project" value="UniProtKB-KW"/>
</dbReference>
<dbReference type="GO" id="GO:0008652">
    <property type="term" value="P:amino acid biosynthetic process"/>
    <property type="evidence" value="ECO:0007669"/>
    <property type="project" value="UniProtKB-KW"/>
</dbReference>
<keyword evidence="5 8" id="KW-0560">Oxidoreductase</keyword>
<feature type="domain" description="Shikimate dehydrogenase substrate binding N-terminal" evidence="9">
    <location>
        <begin position="16"/>
        <end position="97"/>
    </location>
</feature>
<feature type="binding site" evidence="8">
    <location>
        <position position="254"/>
    </location>
    <ligand>
        <name>NADP(+)</name>
        <dbReference type="ChEBI" id="CHEBI:58349"/>
    </ligand>
</feature>
<dbReference type="InterPro" id="IPR013708">
    <property type="entry name" value="Shikimate_DH-bd_N"/>
</dbReference>
<feature type="binding site" evidence="8">
    <location>
        <position position="110"/>
    </location>
    <ligand>
        <name>shikimate</name>
        <dbReference type="ChEBI" id="CHEBI:36208"/>
    </ligand>
</feature>
<dbReference type="EC" id="1.1.1.25" evidence="2 8"/>
<evidence type="ECO:0000256" key="1">
    <source>
        <dbReference type="ARBA" id="ARBA00004871"/>
    </source>
</evidence>
<accession>A0AAW4KZQ1</accession>
<dbReference type="GO" id="GO:0050661">
    <property type="term" value="F:NADP binding"/>
    <property type="evidence" value="ECO:0007669"/>
    <property type="project" value="InterPro"/>
</dbReference>
<dbReference type="Pfam" id="PF18317">
    <property type="entry name" value="SDH_C"/>
    <property type="match status" value="1"/>
</dbReference>
<dbReference type="PANTHER" id="PTHR21089">
    <property type="entry name" value="SHIKIMATE DEHYDROGENASE"/>
    <property type="match status" value="1"/>
</dbReference>
<evidence type="ECO:0000259" key="10">
    <source>
        <dbReference type="Pfam" id="PF18317"/>
    </source>
</evidence>
<comment type="catalytic activity">
    <reaction evidence="7 8">
        <text>shikimate + NADP(+) = 3-dehydroshikimate + NADPH + H(+)</text>
        <dbReference type="Rhea" id="RHEA:17737"/>
        <dbReference type="ChEBI" id="CHEBI:15378"/>
        <dbReference type="ChEBI" id="CHEBI:16630"/>
        <dbReference type="ChEBI" id="CHEBI:36208"/>
        <dbReference type="ChEBI" id="CHEBI:57783"/>
        <dbReference type="ChEBI" id="CHEBI:58349"/>
        <dbReference type="EC" id="1.1.1.25"/>
    </reaction>
</comment>
<keyword evidence="4 8" id="KW-0521">NADP</keyword>
<gene>
    <name evidence="8" type="primary">aroE</name>
    <name evidence="11" type="ORF">KI809_01850</name>
</gene>
<comment type="similarity">
    <text evidence="8">Belongs to the shikimate dehydrogenase family.</text>
</comment>
<evidence type="ECO:0000256" key="7">
    <source>
        <dbReference type="ARBA" id="ARBA00049442"/>
    </source>
</evidence>